<dbReference type="GO" id="GO:0045892">
    <property type="term" value="P:negative regulation of DNA-templated transcription"/>
    <property type="evidence" value="ECO:0007669"/>
    <property type="project" value="TreeGrafter"/>
</dbReference>
<dbReference type="GO" id="GO:0003677">
    <property type="term" value="F:DNA binding"/>
    <property type="evidence" value="ECO:0007669"/>
    <property type="project" value="UniProtKB-KW"/>
</dbReference>
<dbReference type="PROSITE" id="PS51077">
    <property type="entry name" value="HTH_ICLR"/>
    <property type="match status" value="1"/>
</dbReference>
<keyword evidence="1" id="KW-0805">Transcription regulation</keyword>
<dbReference type="PANTHER" id="PTHR30136">
    <property type="entry name" value="HELIX-TURN-HELIX TRANSCRIPTIONAL REGULATOR, ICLR FAMILY"/>
    <property type="match status" value="1"/>
</dbReference>
<evidence type="ECO:0000259" key="6">
    <source>
        <dbReference type="PROSITE" id="PS51077"/>
    </source>
</evidence>
<reference evidence="8 9" key="1">
    <citation type="submission" date="2016-09" db="EMBL/GenBank/DDBJ databases">
        <authorList>
            <person name="Capua I."/>
            <person name="De Benedictis P."/>
            <person name="Joannis T."/>
            <person name="Lombin L.H."/>
            <person name="Cattoli G."/>
        </authorList>
    </citation>
    <scope>NUCLEOTIDE SEQUENCE [LARGE SCALE GENOMIC DNA]</scope>
    <source>
        <strain evidence="8 9">ANC 4671</strain>
    </source>
</reference>
<dbReference type="SUPFAM" id="SSF55781">
    <property type="entry name" value="GAF domain-like"/>
    <property type="match status" value="1"/>
</dbReference>
<protein>
    <recommendedName>
        <fullName evidence="4">HTH-type transcriptional repressor AllR</fullName>
    </recommendedName>
    <alternativeName>
        <fullName evidence="5">Negative regulator of allantoin and glyoxylate utilization operons</fullName>
    </alternativeName>
</protein>
<dbReference type="OrthoDB" id="31778at2"/>
<dbReference type="STRING" id="1262585.BJI46_01095"/>
<feature type="domain" description="IclR-ED" evidence="7">
    <location>
        <begin position="67"/>
        <end position="250"/>
    </location>
</feature>
<dbReference type="Gene3D" id="1.10.10.10">
    <property type="entry name" value="Winged helix-like DNA-binding domain superfamily/Winged helix DNA-binding domain"/>
    <property type="match status" value="1"/>
</dbReference>
<dbReference type="InterPro" id="IPR014757">
    <property type="entry name" value="Tscrpt_reg_IclR_C"/>
</dbReference>
<dbReference type="EMBL" id="MKKK01000001">
    <property type="protein sequence ID" value="OEY98145.1"/>
    <property type="molecule type" value="Genomic_DNA"/>
</dbReference>
<organism evidence="8 9">
    <name type="scientific">Acinetobacter qingfengensis</name>
    <dbReference type="NCBI Taxonomy" id="1262585"/>
    <lineage>
        <taxon>Bacteria</taxon>
        <taxon>Pseudomonadati</taxon>
        <taxon>Pseudomonadota</taxon>
        <taxon>Gammaproteobacteria</taxon>
        <taxon>Moraxellales</taxon>
        <taxon>Moraxellaceae</taxon>
        <taxon>Acinetobacter</taxon>
    </lineage>
</organism>
<evidence type="ECO:0000313" key="8">
    <source>
        <dbReference type="EMBL" id="OEY98145.1"/>
    </source>
</evidence>
<evidence type="ECO:0000256" key="4">
    <source>
        <dbReference type="ARBA" id="ARBA00040379"/>
    </source>
</evidence>
<dbReference type="InterPro" id="IPR036390">
    <property type="entry name" value="WH_DNA-bd_sf"/>
</dbReference>
<comment type="caution">
    <text evidence="8">The sequence shown here is derived from an EMBL/GenBank/DDBJ whole genome shotgun (WGS) entry which is preliminary data.</text>
</comment>
<keyword evidence="2" id="KW-0238">DNA-binding</keyword>
<evidence type="ECO:0000256" key="2">
    <source>
        <dbReference type="ARBA" id="ARBA00023125"/>
    </source>
</evidence>
<dbReference type="InterPro" id="IPR050707">
    <property type="entry name" value="HTH_MetabolicPath_Reg"/>
</dbReference>
<dbReference type="SMART" id="SM00346">
    <property type="entry name" value="HTH_ICLR"/>
    <property type="match status" value="1"/>
</dbReference>
<evidence type="ECO:0000313" key="9">
    <source>
        <dbReference type="Proteomes" id="UP000185895"/>
    </source>
</evidence>
<keyword evidence="9" id="KW-1185">Reference proteome</keyword>
<keyword evidence="3" id="KW-0804">Transcription</keyword>
<dbReference type="PANTHER" id="PTHR30136:SF24">
    <property type="entry name" value="HTH-TYPE TRANSCRIPTIONAL REPRESSOR ALLR"/>
    <property type="match status" value="1"/>
</dbReference>
<sequence>MSVSSFAKILTILDLFSVNRSVINVDLICQELGVSKPMGYRYLKELVDTGLLKKSTNNVGDYVLGSKVAVLDYISRTTDPLVQVSIPVMQDIVKRTEMLCLLTALDGQHCIDIHHESVKNVETLVYGRGCPRVLSAGSSAKIILAYLPKKIQLEYYDFLAEDLAKSKFAHSADEFIQQMRSIKKQGFYVSKGELSPNFSSISVPLKISSKDAPWALSAVMSSNRLEFMNINKVVDVLKQATEAIEQRVILEDV</sequence>
<dbReference type="SUPFAM" id="SSF46785">
    <property type="entry name" value="Winged helix' DNA-binding domain"/>
    <property type="match status" value="1"/>
</dbReference>
<dbReference type="AlphaFoldDB" id="A0A1E7RG56"/>
<evidence type="ECO:0000259" key="7">
    <source>
        <dbReference type="PROSITE" id="PS51078"/>
    </source>
</evidence>
<dbReference type="InterPro" id="IPR029016">
    <property type="entry name" value="GAF-like_dom_sf"/>
</dbReference>
<evidence type="ECO:0000256" key="1">
    <source>
        <dbReference type="ARBA" id="ARBA00023015"/>
    </source>
</evidence>
<dbReference type="Gene3D" id="3.30.450.40">
    <property type="match status" value="1"/>
</dbReference>
<proteinExistence type="predicted"/>
<dbReference type="GO" id="GO:0003700">
    <property type="term" value="F:DNA-binding transcription factor activity"/>
    <property type="evidence" value="ECO:0007669"/>
    <property type="project" value="TreeGrafter"/>
</dbReference>
<accession>A0A1E7RG56</accession>
<name>A0A1E7RG56_9GAMM</name>
<dbReference type="Pfam" id="PF01614">
    <property type="entry name" value="IclR_C"/>
    <property type="match status" value="1"/>
</dbReference>
<dbReference type="Proteomes" id="UP000185895">
    <property type="component" value="Unassembled WGS sequence"/>
</dbReference>
<dbReference type="PROSITE" id="PS51078">
    <property type="entry name" value="ICLR_ED"/>
    <property type="match status" value="1"/>
</dbReference>
<dbReference type="RefSeq" id="WP_070068524.1">
    <property type="nucleotide sequence ID" value="NZ_MKKK01000001.1"/>
</dbReference>
<dbReference type="InterPro" id="IPR036388">
    <property type="entry name" value="WH-like_DNA-bd_sf"/>
</dbReference>
<evidence type="ECO:0000256" key="3">
    <source>
        <dbReference type="ARBA" id="ARBA00023163"/>
    </source>
</evidence>
<evidence type="ECO:0000256" key="5">
    <source>
        <dbReference type="ARBA" id="ARBA00042627"/>
    </source>
</evidence>
<gene>
    <name evidence="8" type="ORF">BJI46_01095</name>
</gene>
<feature type="domain" description="HTH iclR-type" evidence="6">
    <location>
        <begin position="3"/>
        <end position="66"/>
    </location>
</feature>
<dbReference type="InterPro" id="IPR005471">
    <property type="entry name" value="Tscrpt_reg_IclR_N"/>
</dbReference>